<proteinExistence type="predicted"/>
<gene>
    <name evidence="2" type="ORF">S01H1_75793</name>
</gene>
<dbReference type="SUPFAM" id="SSF82714">
    <property type="entry name" value="Multidrug efflux transporter AcrB TolC docking domain, DN and DC subdomains"/>
    <property type="match status" value="1"/>
</dbReference>
<comment type="caution">
    <text evidence="2">The sequence shown here is derived from an EMBL/GenBank/DDBJ whole genome shotgun (WGS) entry which is preliminary data.</text>
</comment>
<feature type="transmembrane region" description="Helical" evidence="1">
    <location>
        <begin position="188"/>
        <end position="210"/>
    </location>
</feature>
<dbReference type="PANTHER" id="PTHR32063">
    <property type="match status" value="1"/>
</dbReference>
<dbReference type="Pfam" id="PF00873">
    <property type="entry name" value="ACR_tran"/>
    <property type="match status" value="1"/>
</dbReference>
<evidence type="ECO:0008006" key="3">
    <source>
        <dbReference type="Google" id="ProtNLM"/>
    </source>
</evidence>
<dbReference type="InterPro" id="IPR027463">
    <property type="entry name" value="AcrB_DN_DC_subdom"/>
</dbReference>
<keyword evidence="1" id="KW-1133">Transmembrane helix</keyword>
<dbReference type="GO" id="GO:0005886">
    <property type="term" value="C:plasma membrane"/>
    <property type="evidence" value="ECO:0007669"/>
    <property type="project" value="TreeGrafter"/>
</dbReference>
<dbReference type="PANTHER" id="PTHR32063:SF33">
    <property type="entry name" value="RND SUPERFAMILY EFFLUX PUMP PERMEASE COMPONENT"/>
    <property type="match status" value="1"/>
</dbReference>
<organism evidence="2">
    <name type="scientific">marine sediment metagenome</name>
    <dbReference type="NCBI Taxonomy" id="412755"/>
    <lineage>
        <taxon>unclassified sequences</taxon>
        <taxon>metagenomes</taxon>
        <taxon>ecological metagenomes</taxon>
    </lineage>
</organism>
<dbReference type="SUPFAM" id="SSF82866">
    <property type="entry name" value="Multidrug efflux transporter AcrB transmembrane domain"/>
    <property type="match status" value="1"/>
</dbReference>
<evidence type="ECO:0000313" key="2">
    <source>
        <dbReference type="EMBL" id="GAG51656.1"/>
    </source>
</evidence>
<accession>X0ZTZ6</accession>
<protein>
    <recommendedName>
        <fullName evidence="3">Acriflavin resistance protein</fullName>
    </recommendedName>
</protein>
<feature type="non-terminal residue" evidence="2">
    <location>
        <position position="237"/>
    </location>
</feature>
<dbReference type="EMBL" id="BARS01050818">
    <property type="protein sequence ID" value="GAG51656.1"/>
    <property type="molecule type" value="Genomic_DNA"/>
</dbReference>
<dbReference type="AlphaFoldDB" id="X0ZTZ6"/>
<dbReference type="Gene3D" id="1.20.1640.10">
    <property type="entry name" value="Multidrug efflux transporter AcrB transmembrane domain"/>
    <property type="match status" value="1"/>
</dbReference>
<dbReference type="Gene3D" id="3.30.2090.10">
    <property type="entry name" value="Multidrug efflux transporter AcrB TolC docking domain, DN and DC subdomains"/>
    <property type="match status" value="1"/>
</dbReference>
<evidence type="ECO:0000256" key="1">
    <source>
        <dbReference type="SAM" id="Phobius"/>
    </source>
</evidence>
<feature type="transmembrane region" description="Helical" evidence="1">
    <location>
        <begin position="158"/>
        <end position="176"/>
    </location>
</feature>
<dbReference type="InterPro" id="IPR001036">
    <property type="entry name" value="Acrflvin-R"/>
</dbReference>
<feature type="transmembrane region" description="Helical" evidence="1">
    <location>
        <begin position="133"/>
        <end position="152"/>
    </location>
</feature>
<keyword evidence="1" id="KW-0472">Membrane</keyword>
<sequence length="237" mass="26088">AEVATRLRNASVELPGGGVKTRGGEILVRMKERRDYGRQFAQLPIVMTADGSEVRLGQIANIRDGFEESDRYSTYDGKRAVMVEVYRVGDQTPTQVAAAVKRHLDEIRPTLPPGIEADITRDMSEIYEQRVGLLLRNGAIGLCLVLVILGLFLEARLAFWVMMGIPISFLGSFLLMPSAGVTINMMSLFAYIIVLGIVVDDAIIVGENVYHHRQEGMSFSQAAVRGAREVAMPVTFS</sequence>
<reference evidence="2" key="1">
    <citation type="journal article" date="2014" name="Front. Microbiol.">
        <title>High frequency of phylogenetically diverse reductive dehalogenase-homologous genes in deep subseafloor sedimentary metagenomes.</title>
        <authorList>
            <person name="Kawai M."/>
            <person name="Futagami T."/>
            <person name="Toyoda A."/>
            <person name="Takaki Y."/>
            <person name="Nishi S."/>
            <person name="Hori S."/>
            <person name="Arai W."/>
            <person name="Tsubouchi T."/>
            <person name="Morono Y."/>
            <person name="Uchiyama I."/>
            <person name="Ito T."/>
            <person name="Fujiyama A."/>
            <person name="Inagaki F."/>
            <person name="Takami H."/>
        </authorList>
    </citation>
    <scope>NUCLEOTIDE SEQUENCE</scope>
    <source>
        <strain evidence="2">Expedition CK06-06</strain>
    </source>
</reference>
<dbReference type="PRINTS" id="PR00702">
    <property type="entry name" value="ACRIFLAVINRP"/>
</dbReference>
<keyword evidence="1" id="KW-0812">Transmembrane</keyword>
<feature type="non-terminal residue" evidence="2">
    <location>
        <position position="1"/>
    </location>
</feature>
<dbReference type="GO" id="GO:0042910">
    <property type="term" value="F:xenobiotic transmembrane transporter activity"/>
    <property type="evidence" value="ECO:0007669"/>
    <property type="project" value="TreeGrafter"/>
</dbReference>
<name>X0ZTZ6_9ZZZZ</name>